<feature type="transmembrane region" description="Helical" evidence="1">
    <location>
        <begin position="6"/>
        <end position="23"/>
    </location>
</feature>
<sequence length="277" mass="31324">MLLIPYVLVILIIAILIFLLIPYSKTRSEFNNIILNNTKSTSKSTENFTLDDIKDLPGPVAKHFLYCGLIGTPKMSYMKAAFQNVNLISANKILKVNYTQYNFVEKPERFAYIESSLFGIPFEGFDSYKDGTGSMKGVIAKLFPIFDQRGPKMDKACLVTILAESLFIPNIALQDYIIWEEIDDTHAKATITCYGISASGIFTFNKDGAMIAFRTDDRIATDMDGSEREAEWSAIIEDYQTIDGIKLPKTLKAVWHFPEGDQIYFNENGSIVEITYY</sequence>
<keyword evidence="3" id="KW-1185">Reference proteome</keyword>
<reference evidence="2 3" key="1">
    <citation type="submission" date="2018-11" db="EMBL/GenBank/DDBJ databases">
        <title>Genomic Encyclopedia of Type Strains, Phase IV (KMG-IV): sequencing the most valuable type-strain genomes for metagenomic binning, comparative biology and taxonomic classification.</title>
        <authorList>
            <person name="Goeker M."/>
        </authorList>
    </citation>
    <scope>NUCLEOTIDE SEQUENCE [LARGE SCALE GENOMIC DNA]</scope>
    <source>
        <strain evidence="2 3">DSM 26537</strain>
    </source>
</reference>
<dbReference type="AlphaFoldDB" id="A0A3N1XUY2"/>
<organism evidence="2 3">
    <name type="scientific">Mobilisporobacter senegalensis</name>
    <dbReference type="NCBI Taxonomy" id="1329262"/>
    <lineage>
        <taxon>Bacteria</taxon>
        <taxon>Bacillati</taxon>
        <taxon>Bacillota</taxon>
        <taxon>Clostridia</taxon>
        <taxon>Lachnospirales</taxon>
        <taxon>Lachnospiraceae</taxon>
        <taxon>Mobilisporobacter</taxon>
    </lineage>
</organism>
<dbReference type="Proteomes" id="UP000273083">
    <property type="component" value="Unassembled WGS sequence"/>
</dbReference>
<evidence type="ECO:0000256" key="1">
    <source>
        <dbReference type="SAM" id="Phobius"/>
    </source>
</evidence>
<keyword evidence="1" id="KW-0812">Transmembrane</keyword>
<protein>
    <submittedName>
        <fullName evidence="2">Uncharacterized protein</fullName>
    </submittedName>
</protein>
<dbReference type="Pfam" id="PF20181">
    <property type="entry name" value="DUF6544"/>
    <property type="match status" value="1"/>
</dbReference>
<gene>
    <name evidence="2" type="ORF">EDD66_10280</name>
</gene>
<evidence type="ECO:0000313" key="2">
    <source>
        <dbReference type="EMBL" id="ROR30429.1"/>
    </source>
</evidence>
<keyword evidence="1" id="KW-1133">Transmembrane helix</keyword>
<evidence type="ECO:0000313" key="3">
    <source>
        <dbReference type="Proteomes" id="UP000273083"/>
    </source>
</evidence>
<accession>A0A3N1XUY2</accession>
<comment type="caution">
    <text evidence="2">The sequence shown here is derived from an EMBL/GenBank/DDBJ whole genome shotgun (WGS) entry which is preliminary data.</text>
</comment>
<dbReference type="EMBL" id="RJVG01000002">
    <property type="protein sequence ID" value="ROR30429.1"/>
    <property type="molecule type" value="Genomic_DNA"/>
</dbReference>
<keyword evidence="1" id="KW-0472">Membrane</keyword>
<name>A0A3N1XUY2_9FIRM</name>
<dbReference type="RefSeq" id="WP_243115286.1">
    <property type="nucleotide sequence ID" value="NZ_RJVG01000002.1"/>
</dbReference>
<proteinExistence type="predicted"/>
<dbReference type="InterPro" id="IPR046674">
    <property type="entry name" value="DUF6544"/>
</dbReference>